<dbReference type="EMBL" id="BARS01026601">
    <property type="protein sequence ID" value="GAG02437.1"/>
    <property type="molecule type" value="Genomic_DNA"/>
</dbReference>
<name>X0UT87_9ZZZZ</name>
<feature type="non-terminal residue" evidence="1">
    <location>
        <position position="55"/>
    </location>
</feature>
<organism evidence="1">
    <name type="scientific">marine sediment metagenome</name>
    <dbReference type="NCBI Taxonomy" id="412755"/>
    <lineage>
        <taxon>unclassified sequences</taxon>
        <taxon>metagenomes</taxon>
        <taxon>ecological metagenomes</taxon>
    </lineage>
</organism>
<comment type="caution">
    <text evidence="1">The sequence shown here is derived from an EMBL/GenBank/DDBJ whole genome shotgun (WGS) entry which is preliminary data.</text>
</comment>
<proteinExistence type="predicted"/>
<dbReference type="AlphaFoldDB" id="X0UT87"/>
<reference evidence="1" key="1">
    <citation type="journal article" date="2014" name="Front. Microbiol.">
        <title>High frequency of phylogenetically diverse reductive dehalogenase-homologous genes in deep subseafloor sedimentary metagenomes.</title>
        <authorList>
            <person name="Kawai M."/>
            <person name="Futagami T."/>
            <person name="Toyoda A."/>
            <person name="Takaki Y."/>
            <person name="Nishi S."/>
            <person name="Hori S."/>
            <person name="Arai W."/>
            <person name="Tsubouchi T."/>
            <person name="Morono Y."/>
            <person name="Uchiyama I."/>
            <person name="Ito T."/>
            <person name="Fujiyama A."/>
            <person name="Inagaki F."/>
            <person name="Takami H."/>
        </authorList>
    </citation>
    <scope>NUCLEOTIDE SEQUENCE</scope>
    <source>
        <strain evidence="1">Expedition CK06-06</strain>
    </source>
</reference>
<sequence>MKKLTEDKKLSDFHTDTIKRFKVTRTWYVDADSTTDAIVKSKTWHHNKVDVQRVG</sequence>
<evidence type="ECO:0000313" key="1">
    <source>
        <dbReference type="EMBL" id="GAG02437.1"/>
    </source>
</evidence>
<gene>
    <name evidence="1" type="ORF">S01H1_41911</name>
</gene>
<accession>X0UT87</accession>
<protein>
    <submittedName>
        <fullName evidence="1">Uncharacterized protein</fullName>
    </submittedName>
</protein>